<evidence type="ECO:0000259" key="4">
    <source>
        <dbReference type="PROSITE" id="PS51677"/>
    </source>
</evidence>
<keyword evidence="5" id="KW-0858">Xylan degradation</keyword>
<dbReference type="Pfam" id="PF01522">
    <property type="entry name" value="Polysacc_deac_1"/>
    <property type="match status" value="1"/>
</dbReference>
<keyword evidence="2 5" id="KW-0378">Hydrolase</keyword>
<dbReference type="PANTHER" id="PTHR10587:SF133">
    <property type="entry name" value="CHITIN DEACETYLASE 1-RELATED"/>
    <property type="match status" value="1"/>
</dbReference>
<keyword evidence="3" id="KW-0472">Membrane</keyword>
<feature type="transmembrane region" description="Helical" evidence="3">
    <location>
        <begin position="24"/>
        <end position="44"/>
    </location>
</feature>
<evidence type="ECO:0000313" key="5">
    <source>
        <dbReference type="EMBL" id="VFB15614.1"/>
    </source>
</evidence>
<dbReference type="GO" id="GO:0016810">
    <property type="term" value="F:hydrolase activity, acting on carbon-nitrogen (but not peptide) bonds"/>
    <property type="evidence" value="ECO:0007669"/>
    <property type="project" value="InterPro"/>
</dbReference>
<dbReference type="InterPro" id="IPR002509">
    <property type="entry name" value="NODB_dom"/>
</dbReference>
<sequence>MNEEQLRRRRRLRRERQRRRRRRLFYILCILFIVIIFTILRGLLVHLSRTSNQAQANVALWYIQQMDREKAGNPDRSNVSYHSIAELSNIARDKLTTFGFDLVKNSNHIKSADKYAYSAKKIREITEGKLAYKGKKIAFLTFDDGPNNIITPQVLDTLKDRHVPATFFLVGRNLGKKHEDMLRRILREGHGVAIHSLTHDYTRLYPGRVGDTNRIRYEAEETQKLLKDYLGPDFHAGVWRYPGGHQSWKGLEGGDEALAKLGIQWIDWNCLVGDAQPKSDRPTTVEGQVRYVDKSLKLNKQTRIAVVLAHDAENKQLTADSVSKLIDYFKENGYEFGILK</sequence>
<dbReference type="SUPFAM" id="SSF88713">
    <property type="entry name" value="Glycoside hydrolase/deacetylase"/>
    <property type="match status" value="1"/>
</dbReference>
<dbReference type="AlphaFoldDB" id="A0A8H2QXA5"/>
<reference evidence="5 6" key="1">
    <citation type="submission" date="2019-02" db="EMBL/GenBank/DDBJ databases">
        <authorList>
            <consortium name="Pathogen Informatics"/>
        </authorList>
    </citation>
    <scope>NUCLEOTIDE SEQUENCE [LARGE SCALE GENOMIC DNA]</scope>
    <source>
        <strain evidence="5 6">3012STDY7089603</strain>
    </source>
</reference>
<dbReference type="GO" id="GO:0016798">
    <property type="term" value="F:hydrolase activity, acting on glycosyl bonds"/>
    <property type="evidence" value="ECO:0007669"/>
    <property type="project" value="UniProtKB-KW"/>
</dbReference>
<dbReference type="CDD" id="cd10944">
    <property type="entry name" value="CE4_SmPgdA_like"/>
    <property type="match status" value="1"/>
</dbReference>
<dbReference type="GO" id="GO:0016020">
    <property type="term" value="C:membrane"/>
    <property type="evidence" value="ECO:0007669"/>
    <property type="project" value="TreeGrafter"/>
</dbReference>
<proteinExistence type="predicted"/>
<name>A0A8H2QXA5_9FIRM</name>
<evidence type="ECO:0000256" key="1">
    <source>
        <dbReference type="ARBA" id="ARBA00022723"/>
    </source>
</evidence>
<accession>A0A8H2QXA5</accession>
<dbReference type="GO" id="GO:0046872">
    <property type="term" value="F:metal ion binding"/>
    <property type="evidence" value="ECO:0007669"/>
    <property type="project" value="UniProtKB-KW"/>
</dbReference>
<keyword evidence="5" id="KW-0326">Glycosidase</keyword>
<dbReference type="EMBL" id="CAACYI010000001">
    <property type="protein sequence ID" value="VFB15614.1"/>
    <property type="molecule type" value="Genomic_DNA"/>
</dbReference>
<dbReference type="PROSITE" id="PS51677">
    <property type="entry name" value="NODB"/>
    <property type="match status" value="1"/>
</dbReference>
<keyword evidence="1" id="KW-0479">Metal-binding</keyword>
<evidence type="ECO:0000313" key="6">
    <source>
        <dbReference type="Proteomes" id="UP000377798"/>
    </source>
</evidence>
<dbReference type="InterPro" id="IPR011330">
    <property type="entry name" value="Glyco_hydro/deAcase_b/a-brl"/>
</dbReference>
<keyword evidence="5" id="KW-0119">Carbohydrate metabolism</keyword>
<dbReference type="PANTHER" id="PTHR10587">
    <property type="entry name" value="GLYCOSYL TRANSFERASE-RELATED"/>
    <property type="match status" value="1"/>
</dbReference>
<dbReference type="GO" id="GO:0045493">
    <property type="term" value="P:xylan catabolic process"/>
    <property type="evidence" value="ECO:0007669"/>
    <property type="project" value="UniProtKB-KW"/>
</dbReference>
<keyword evidence="3" id="KW-0812">Transmembrane</keyword>
<evidence type="ECO:0000256" key="3">
    <source>
        <dbReference type="SAM" id="Phobius"/>
    </source>
</evidence>
<keyword evidence="5" id="KW-0624">Polysaccharide degradation</keyword>
<comment type="caution">
    <text evidence="5">The sequence shown here is derived from an EMBL/GenBank/DDBJ whole genome shotgun (WGS) entry which is preliminary data.</text>
</comment>
<organism evidence="5 6">
    <name type="scientific">Urinicoccus massiliensis</name>
    <dbReference type="NCBI Taxonomy" id="1723382"/>
    <lineage>
        <taxon>Bacteria</taxon>
        <taxon>Bacillati</taxon>
        <taxon>Bacillota</taxon>
        <taxon>Tissierellia</taxon>
        <taxon>Tissierellales</taxon>
        <taxon>Peptoniphilaceae</taxon>
        <taxon>Urinicoccus</taxon>
    </lineage>
</organism>
<dbReference type="Gene3D" id="3.20.20.370">
    <property type="entry name" value="Glycoside hydrolase/deacetylase"/>
    <property type="match status" value="1"/>
</dbReference>
<protein>
    <submittedName>
        <fullName evidence="5">Bifunctional xylanase/deacetylase</fullName>
    </submittedName>
</protein>
<dbReference type="Proteomes" id="UP000377798">
    <property type="component" value="Unassembled WGS sequence"/>
</dbReference>
<dbReference type="InterPro" id="IPR050248">
    <property type="entry name" value="Polysacc_deacetylase_ArnD"/>
</dbReference>
<keyword evidence="6" id="KW-1185">Reference proteome</keyword>
<feature type="domain" description="NodB homology" evidence="4">
    <location>
        <begin position="136"/>
        <end position="337"/>
    </location>
</feature>
<gene>
    <name evidence="5" type="ORF">NCTC13150_00113</name>
</gene>
<keyword evidence="3" id="KW-1133">Transmembrane helix</keyword>
<evidence type="ECO:0000256" key="2">
    <source>
        <dbReference type="ARBA" id="ARBA00022801"/>
    </source>
</evidence>
<dbReference type="RefSeq" id="WP_258182293.1">
    <property type="nucleotide sequence ID" value="NZ_CAACYI010000001.1"/>
</dbReference>